<dbReference type="NCBIfam" id="TIGR01409">
    <property type="entry name" value="TAT_signal_seq"/>
    <property type="match status" value="1"/>
</dbReference>
<dbReference type="AlphaFoldDB" id="A0A6B2NT65"/>
<protein>
    <submittedName>
        <fullName evidence="1">Twin-arginine translocation signal domain-containing protein</fullName>
    </submittedName>
</protein>
<dbReference type="InterPro" id="IPR019546">
    <property type="entry name" value="TAT_signal_bac_arc"/>
</dbReference>
<accession>A0A6B2NT65</accession>
<gene>
    <name evidence="1" type="ORF">G0P99_12535</name>
</gene>
<dbReference type="Pfam" id="PF04214">
    <property type="entry name" value="DUF411"/>
    <property type="match status" value="1"/>
</dbReference>
<sequence length="155" mass="16752">MIDRLSRRGFLGAIAAACCVPARLSAAGLEIRVFKNPDCGCCSAWIEILEAEGFQVQQANVGQDELNRFKAISGVTEAMASCHTALVEGYVVEGHVPVAEIYRLLTERPDAVGLSVPGMPYGSPGMGPEAEREAYDVMLMRRDGSAEVYRHYEAA</sequence>
<dbReference type="EMBL" id="JAAGOX010000022">
    <property type="protein sequence ID" value="NDW45787.1"/>
    <property type="molecule type" value="Genomic_DNA"/>
</dbReference>
<dbReference type="InterPro" id="IPR007332">
    <property type="entry name" value="DUF411"/>
</dbReference>
<reference evidence="1" key="1">
    <citation type="submission" date="2020-02" db="EMBL/GenBank/DDBJ databases">
        <title>Delineation of the pyrene-degrading pathway in Roseobacter clade bacteria by genomic analysis.</title>
        <authorList>
            <person name="Zhou H."/>
            <person name="Wang H."/>
        </authorList>
    </citation>
    <scope>NUCLEOTIDE SEQUENCE</scope>
    <source>
        <strain evidence="1">PrR005</strain>
    </source>
</reference>
<dbReference type="RefSeq" id="WP_164130275.1">
    <property type="nucleotide sequence ID" value="NZ_JAAGOX010000022.1"/>
</dbReference>
<organism evidence="1">
    <name type="scientific">Ruegeria sp. PrR005</name>
    <dbReference type="NCBI Taxonomy" id="2706882"/>
    <lineage>
        <taxon>Bacteria</taxon>
        <taxon>Pseudomonadati</taxon>
        <taxon>Pseudomonadota</taxon>
        <taxon>Alphaproteobacteria</taxon>
        <taxon>Rhodobacterales</taxon>
        <taxon>Roseobacteraceae</taxon>
        <taxon>Ruegeria</taxon>
    </lineage>
</organism>
<evidence type="ECO:0000313" key="1">
    <source>
        <dbReference type="EMBL" id="NDW45787.1"/>
    </source>
</evidence>
<name>A0A6B2NT65_9RHOB</name>
<comment type="caution">
    <text evidence="1">The sequence shown here is derived from an EMBL/GenBank/DDBJ whole genome shotgun (WGS) entry which is preliminary data.</text>
</comment>
<proteinExistence type="predicted"/>